<dbReference type="GO" id="GO:0008726">
    <property type="term" value="F:alkanesulfonate monooxygenase activity"/>
    <property type="evidence" value="ECO:0007669"/>
    <property type="project" value="TreeGrafter"/>
</dbReference>
<name>A0A173LLR7_9ACTN</name>
<dbReference type="RefSeq" id="WP_067472647.1">
    <property type="nucleotide sequence ID" value="NZ_CP015961.1"/>
</dbReference>
<keyword evidence="3" id="KW-0560">Oxidoreductase</keyword>
<proteinExistence type="predicted"/>
<dbReference type="KEGG" id="dtm:BJL86_0738"/>
<dbReference type="Proteomes" id="UP000186104">
    <property type="component" value="Chromosome"/>
</dbReference>
<feature type="domain" description="Luciferase-like" evidence="5">
    <location>
        <begin position="11"/>
        <end position="228"/>
    </location>
</feature>
<dbReference type="NCBIfam" id="TIGR03619">
    <property type="entry name" value="F420_Rv2161c"/>
    <property type="match status" value="1"/>
</dbReference>
<dbReference type="InterPro" id="IPR011251">
    <property type="entry name" value="Luciferase-like_dom"/>
</dbReference>
<keyword evidence="7" id="KW-1185">Reference proteome</keyword>
<dbReference type="OrthoDB" id="9781803at2"/>
<dbReference type="Pfam" id="PF00296">
    <property type="entry name" value="Bac_luciferase"/>
    <property type="match status" value="1"/>
</dbReference>
<dbReference type="Gene3D" id="3.20.20.30">
    <property type="entry name" value="Luciferase-like domain"/>
    <property type="match status" value="1"/>
</dbReference>
<evidence type="ECO:0000256" key="4">
    <source>
        <dbReference type="ARBA" id="ARBA00023033"/>
    </source>
</evidence>
<evidence type="ECO:0000313" key="6">
    <source>
        <dbReference type="EMBL" id="ANI91540.1"/>
    </source>
</evidence>
<evidence type="ECO:0000313" key="7">
    <source>
        <dbReference type="Proteomes" id="UP000186104"/>
    </source>
</evidence>
<dbReference type="InterPro" id="IPR050172">
    <property type="entry name" value="SsuD_RutA_monooxygenase"/>
</dbReference>
<accession>A0A173LLR7</accession>
<dbReference type="GO" id="GO:0046306">
    <property type="term" value="P:alkanesulfonate catabolic process"/>
    <property type="evidence" value="ECO:0007669"/>
    <property type="project" value="TreeGrafter"/>
</dbReference>
<keyword evidence="1" id="KW-0285">Flavoprotein</keyword>
<evidence type="ECO:0000256" key="2">
    <source>
        <dbReference type="ARBA" id="ARBA00022643"/>
    </source>
</evidence>
<dbReference type="InterPro" id="IPR036661">
    <property type="entry name" value="Luciferase-like_sf"/>
</dbReference>
<dbReference type="InterPro" id="IPR019921">
    <property type="entry name" value="Lucif-like_OxRdtase_Rv2161c"/>
</dbReference>
<gene>
    <name evidence="6" type="ORF">BJL86_0738</name>
</gene>
<organism evidence="6 7">
    <name type="scientific">Dietzia timorensis</name>
    <dbReference type="NCBI Taxonomy" id="499555"/>
    <lineage>
        <taxon>Bacteria</taxon>
        <taxon>Bacillati</taxon>
        <taxon>Actinomycetota</taxon>
        <taxon>Actinomycetes</taxon>
        <taxon>Mycobacteriales</taxon>
        <taxon>Dietziaceae</taxon>
        <taxon>Dietzia</taxon>
    </lineage>
</organism>
<sequence>MDFSIPIAFTPLDQLVPLAQAAERLGFARITLPDSLFYPRKQDKEYPYTPDGSRMWDENTPWVEPFIGAMAMAQATSTIRMCPSVVKFGPRQPLLLFRQAASVAIMSNNRLDLGVGIGWDPNEFEWCGVPFAKRGARVDEMLDIFRIAGEGDFFTYSGEHFEFDEMSLAPVPSEPIPLYIGGHTKKALSRAARVGMGWTSAMIEFDQLTEVIATLEQNLRAGGRSLADRGDGAPFAIQVVSMDKFGTAGFADLAGAGVTDVIVMPWMMSGLGFDAPVEDKIATMETFADKYIRG</sequence>
<dbReference type="EMBL" id="CP015961">
    <property type="protein sequence ID" value="ANI91540.1"/>
    <property type="molecule type" value="Genomic_DNA"/>
</dbReference>
<dbReference type="PANTHER" id="PTHR42847">
    <property type="entry name" value="ALKANESULFONATE MONOOXYGENASE"/>
    <property type="match status" value="1"/>
</dbReference>
<dbReference type="STRING" id="499555.BJL86_0738"/>
<keyword evidence="4" id="KW-0503">Monooxygenase</keyword>
<dbReference type="SUPFAM" id="SSF51679">
    <property type="entry name" value="Bacterial luciferase-like"/>
    <property type="match status" value="1"/>
</dbReference>
<dbReference type="PANTHER" id="PTHR42847:SF4">
    <property type="entry name" value="ALKANESULFONATE MONOOXYGENASE-RELATED"/>
    <property type="match status" value="1"/>
</dbReference>
<reference evidence="6 7" key="1">
    <citation type="submission" date="2016-06" db="EMBL/GenBank/DDBJ databases">
        <title>Complete genome sequence of a saline-alkali tolerant type strain Dietzia timorensis ID05-A0528T.</title>
        <authorList>
            <person name="Wu X."/>
        </authorList>
    </citation>
    <scope>NUCLEOTIDE SEQUENCE [LARGE SCALE GENOMIC DNA]</scope>
    <source>
        <strain evidence="6 7">ID05-A0528</strain>
    </source>
</reference>
<dbReference type="AlphaFoldDB" id="A0A173LLR7"/>
<evidence type="ECO:0000256" key="1">
    <source>
        <dbReference type="ARBA" id="ARBA00022630"/>
    </source>
</evidence>
<protein>
    <recommendedName>
        <fullName evidence="5">Luciferase-like domain-containing protein</fullName>
    </recommendedName>
</protein>
<evidence type="ECO:0000256" key="3">
    <source>
        <dbReference type="ARBA" id="ARBA00023002"/>
    </source>
</evidence>
<keyword evidence="2" id="KW-0288">FMN</keyword>
<evidence type="ECO:0000259" key="5">
    <source>
        <dbReference type="Pfam" id="PF00296"/>
    </source>
</evidence>